<dbReference type="PROSITE" id="PS51029">
    <property type="entry name" value="MADF"/>
    <property type="match status" value="1"/>
</dbReference>
<dbReference type="PANTHER" id="PTHR12243:SF67">
    <property type="entry name" value="COREPRESSOR OF PANGOLIN, ISOFORM A-RELATED"/>
    <property type="match status" value="1"/>
</dbReference>
<name>A0A6J1MUC2_BICAN</name>
<evidence type="ECO:0000256" key="1">
    <source>
        <dbReference type="SAM" id="MobiDB-lite"/>
    </source>
</evidence>
<dbReference type="RefSeq" id="XP_023938139.2">
    <property type="nucleotide sequence ID" value="XM_024082371.2"/>
</dbReference>
<dbReference type="Proteomes" id="UP001652582">
    <property type="component" value="Chromosome 18"/>
</dbReference>
<sequence length="241" mass="28094">MDGIFTEKLLREVANRPIIYQPTHPDFKNRPKKYQAWREIQMELNEEIKPMKARWKNLKDTYNKYKQSRTTGDGTNKLTNWLWADHMTAIMEQVDPLNEVQIDLDIPTVKLDCNDNSPLSTTKIEEMWEDIESNQGSSVLAETSTVQESYRRNKRNSDPTDRIVEYLQNRKSARKRNDCKTEVKCDGVDLLFLGYSDTFKKLSNRKQISVKFEIAKILMKAELSDLQNDVLIVPTSPGDED</sequence>
<gene>
    <name evidence="4" type="primary">LOC112045958</name>
</gene>
<dbReference type="GO" id="GO:0006357">
    <property type="term" value="P:regulation of transcription by RNA polymerase II"/>
    <property type="evidence" value="ECO:0007669"/>
    <property type="project" value="TreeGrafter"/>
</dbReference>
<evidence type="ECO:0000313" key="4">
    <source>
        <dbReference type="RefSeq" id="XP_023938139.2"/>
    </source>
</evidence>
<proteinExistence type="predicted"/>
<dbReference type="InterPro" id="IPR006578">
    <property type="entry name" value="MADF-dom"/>
</dbReference>
<evidence type="ECO:0000259" key="2">
    <source>
        <dbReference type="PROSITE" id="PS51029"/>
    </source>
</evidence>
<dbReference type="SMART" id="SM00595">
    <property type="entry name" value="MADF"/>
    <property type="match status" value="1"/>
</dbReference>
<dbReference type="InterPro" id="IPR039353">
    <property type="entry name" value="TF_Adf1"/>
</dbReference>
<protein>
    <submittedName>
        <fullName evidence="4">Uncharacterized protein LOC112045958</fullName>
    </submittedName>
</protein>
<reference evidence="4" key="1">
    <citation type="submission" date="2025-08" db="UniProtKB">
        <authorList>
            <consortium name="RefSeq"/>
        </authorList>
    </citation>
    <scope>IDENTIFICATION</scope>
</reference>
<feature type="compositionally biased region" description="Basic and acidic residues" evidence="1">
    <location>
        <begin position="149"/>
        <end position="159"/>
    </location>
</feature>
<dbReference type="PANTHER" id="PTHR12243">
    <property type="entry name" value="MADF DOMAIN TRANSCRIPTION FACTOR"/>
    <property type="match status" value="1"/>
</dbReference>
<dbReference type="Pfam" id="PF10545">
    <property type="entry name" value="MADF_DNA_bdg"/>
    <property type="match status" value="1"/>
</dbReference>
<organism evidence="3 4">
    <name type="scientific">Bicyclus anynana</name>
    <name type="common">Squinting bush brown butterfly</name>
    <dbReference type="NCBI Taxonomy" id="110368"/>
    <lineage>
        <taxon>Eukaryota</taxon>
        <taxon>Metazoa</taxon>
        <taxon>Ecdysozoa</taxon>
        <taxon>Arthropoda</taxon>
        <taxon>Hexapoda</taxon>
        <taxon>Insecta</taxon>
        <taxon>Pterygota</taxon>
        <taxon>Neoptera</taxon>
        <taxon>Endopterygota</taxon>
        <taxon>Lepidoptera</taxon>
        <taxon>Glossata</taxon>
        <taxon>Ditrysia</taxon>
        <taxon>Papilionoidea</taxon>
        <taxon>Nymphalidae</taxon>
        <taxon>Satyrinae</taxon>
        <taxon>Satyrini</taxon>
        <taxon>Mycalesina</taxon>
        <taxon>Bicyclus</taxon>
    </lineage>
</organism>
<dbReference type="KEGG" id="bany:112045958"/>
<feature type="domain" description="MADF" evidence="2">
    <location>
        <begin position="8"/>
        <end position="95"/>
    </location>
</feature>
<dbReference type="GO" id="GO:0005634">
    <property type="term" value="C:nucleus"/>
    <property type="evidence" value="ECO:0007669"/>
    <property type="project" value="TreeGrafter"/>
</dbReference>
<dbReference type="AlphaFoldDB" id="A0A6J1MUC2"/>
<accession>A0A6J1MUC2</accession>
<dbReference type="GO" id="GO:0005667">
    <property type="term" value="C:transcription regulator complex"/>
    <property type="evidence" value="ECO:0007669"/>
    <property type="project" value="TreeGrafter"/>
</dbReference>
<evidence type="ECO:0000313" key="3">
    <source>
        <dbReference type="Proteomes" id="UP001652582"/>
    </source>
</evidence>
<feature type="compositionally biased region" description="Polar residues" evidence="1">
    <location>
        <begin position="138"/>
        <end position="148"/>
    </location>
</feature>
<dbReference type="GeneID" id="112045958"/>
<dbReference type="OrthoDB" id="6081971at2759"/>
<feature type="region of interest" description="Disordered" evidence="1">
    <location>
        <begin position="138"/>
        <end position="159"/>
    </location>
</feature>
<keyword evidence="3" id="KW-1185">Reference proteome</keyword>